<dbReference type="EMBL" id="JBJDOT010000050">
    <property type="protein sequence ID" value="MFK3866525.1"/>
    <property type="molecule type" value="Genomic_DNA"/>
</dbReference>
<dbReference type="InterPro" id="IPR011010">
    <property type="entry name" value="DNA_brk_join_enz"/>
</dbReference>
<evidence type="ECO:0000256" key="2">
    <source>
        <dbReference type="ARBA" id="ARBA00022908"/>
    </source>
</evidence>
<evidence type="ECO:0000256" key="1">
    <source>
        <dbReference type="ARBA" id="ARBA00008857"/>
    </source>
</evidence>
<evidence type="ECO:0000256" key="3">
    <source>
        <dbReference type="ARBA" id="ARBA00023125"/>
    </source>
</evidence>
<dbReference type="PANTHER" id="PTHR30629">
    <property type="entry name" value="PROPHAGE INTEGRASE"/>
    <property type="match status" value="1"/>
</dbReference>
<dbReference type="SUPFAM" id="SSF56349">
    <property type="entry name" value="DNA breaking-rejoining enzymes"/>
    <property type="match status" value="1"/>
</dbReference>
<dbReference type="RefSeq" id="WP_404676504.1">
    <property type="nucleotide sequence ID" value="NZ_JBJDOT010000050.1"/>
</dbReference>
<dbReference type="InterPro" id="IPR025166">
    <property type="entry name" value="Integrase_DNA_bind_dom"/>
</dbReference>
<dbReference type="InterPro" id="IPR002104">
    <property type="entry name" value="Integrase_catalytic"/>
</dbReference>
<feature type="domain" description="Tyr recombinase" evidence="5">
    <location>
        <begin position="201"/>
        <end position="381"/>
    </location>
</feature>
<dbReference type="Pfam" id="PF00589">
    <property type="entry name" value="Phage_integrase"/>
    <property type="match status" value="1"/>
</dbReference>
<protein>
    <submittedName>
        <fullName evidence="6">Tyrosine-type recombinase/integrase</fullName>
    </submittedName>
</protein>
<dbReference type="Gene3D" id="1.10.443.10">
    <property type="entry name" value="Intergrase catalytic core"/>
    <property type="match status" value="1"/>
</dbReference>
<dbReference type="InterPro" id="IPR038488">
    <property type="entry name" value="Integrase_DNA-bd_sf"/>
</dbReference>
<name>A0ABW8L6T0_9GAMM</name>
<sequence>MSLTDSKLKSLLNKVSDKITILADRDSMSARISPKGKIVFQYRYRHKGKQKRYDIGTYPALTLAEARKVVPTLRDIAADGYDIKEYYAKDEIDNCKPTLDQCIELFMDKYVSRLRTSTQSVYHYSFGKHVKGKFKTPVEDITKPQWYAFFDEVEKSSTGYVAQTMVKQLKTCLRFCSDRGFINQHTLNDLATKSVGHNSQVKDRTPSISEIQQILRELERSQCLVSTKNTVKFIIYTGARCGEVREMELTDIDLKNSLWILPAEKSKTKIKIVRPLAPQAIKVLKEQIGLFGEFSKYVFPSATYQNAISSQTINKFCRAVRARMNLQSWTVHDFRRSISTILVDEGIEPYITEKLLGHSLGGVFSIYNKSNFLNEQLAAYSKWERLIG</sequence>
<evidence type="ECO:0000256" key="4">
    <source>
        <dbReference type="ARBA" id="ARBA00023172"/>
    </source>
</evidence>
<dbReference type="Gene3D" id="3.30.160.390">
    <property type="entry name" value="Integrase, DNA-binding domain"/>
    <property type="match status" value="1"/>
</dbReference>
<keyword evidence="7" id="KW-1185">Reference proteome</keyword>
<keyword evidence="4" id="KW-0233">DNA recombination</keyword>
<evidence type="ECO:0000313" key="7">
    <source>
        <dbReference type="Proteomes" id="UP001620262"/>
    </source>
</evidence>
<organism evidence="6 7">
    <name type="scientific">Pseudoalteromonas rhizosphaerae</name>
    <dbReference type="NCBI Taxonomy" id="2518973"/>
    <lineage>
        <taxon>Bacteria</taxon>
        <taxon>Pseudomonadati</taxon>
        <taxon>Pseudomonadota</taxon>
        <taxon>Gammaproteobacteria</taxon>
        <taxon>Alteromonadales</taxon>
        <taxon>Pseudoalteromonadaceae</taxon>
        <taxon>Pseudoalteromonas</taxon>
    </lineage>
</organism>
<dbReference type="InterPro" id="IPR010998">
    <property type="entry name" value="Integrase_recombinase_N"/>
</dbReference>
<accession>A0ABW8L6T0</accession>
<evidence type="ECO:0000313" key="6">
    <source>
        <dbReference type="EMBL" id="MFK3866525.1"/>
    </source>
</evidence>
<dbReference type="InterPro" id="IPR013762">
    <property type="entry name" value="Integrase-like_cat_sf"/>
</dbReference>
<dbReference type="Gene3D" id="1.10.150.130">
    <property type="match status" value="1"/>
</dbReference>
<dbReference type="PANTHER" id="PTHR30629:SF2">
    <property type="entry name" value="PROPHAGE INTEGRASE INTS-RELATED"/>
    <property type="match status" value="1"/>
</dbReference>
<comment type="similarity">
    <text evidence="1">Belongs to the 'phage' integrase family.</text>
</comment>
<comment type="caution">
    <text evidence="6">The sequence shown here is derived from an EMBL/GenBank/DDBJ whole genome shotgun (WGS) entry which is preliminary data.</text>
</comment>
<keyword evidence="3" id="KW-0238">DNA-binding</keyword>
<dbReference type="CDD" id="cd00801">
    <property type="entry name" value="INT_P4_C"/>
    <property type="match status" value="1"/>
</dbReference>
<dbReference type="PROSITE" id="PS51898">
    <property type="entry name" value="TYR_RECOMBINASE"/>
    <property type="match status" value="1"/>
</dbReference>
<reference evidence="6 7" key="1">
    <citation type="submission" date="2024-11" db="EMBL/GenBank/DDBJ databases">
        <title>The Natural Products Discovery Center: Release of the First 8490 Sequenced Strains for Exploring Actinobacteria Biosynthetic Diversity.</title>
        <authorList>
            <person name="Kalkreuter E."/>
            <person name="Kautsar S.A."/>
            <person name="Yang D."/>
            <person name="Bader C.D."/>
            <person name="Teijaro C.N."/>
            <person name="Fluegel L."/>
            <person name="Davis C.M."/>
            <person name="Simpson J.R."/>
            <person name="Lauterbach L."/>
            <person name="Steele A.D."/>
            <person name="Gui C."/>
            <person name="Meng S."/>
            <person name="Li G."/>
            <person name="Viehrig K."/>
            <person name="Ye F."/>
            <person name="Su P."/>
            <person name="Kiefer A.F."/>
            <person name="Nichols A."/>
            <person name="Cepeda A.J."/>
            <person name="Yan W."/>
            <person name="Fan B."/>
            <person name="Jiang Y."/>
            <person name="Adhikari A."/>
            <person name="Zheng C.-J."/>
            <person name="Schuster L."/>
            <person name="Cowan T.M."/>
            <person name="Smanski M.J."/>
            <person name="Chevrette M.G."/>
            <person name="De Carvalho L.P.S."/>
            <person name="Shen B."/>
        </authorList>
    </citation>
    <scope>NUCLEOTIDE SEQUENCE [LARGE SCALE GENOMIC DNA]</scope>
    <source>
        <strain evidence="6 7">NPDC078403</strain>
    </source>
</reference>
<evidence type="ECO:0000259" key="5">
    <source>
        <dbReference type="PROSITE" id="PS51898"/>
    </source>
</evidence>
<dbReference type="InterPro" id="IPR050808">
    <property type="entry name" value="Phage_Integrase"/>
</dbReference>
<gene>
    <name evidence="6" type="ORF">ACI2JU_22020</name>
</gene>
<proteinExistence type="inferred from homology"/>
<dbReference type="Proteomes" id="UP001620262">
    <property type="component" value="Unassembled WGS sequence"/>
</dbReference>
<keyword evidence="2" id="KW-0229">DNA integration</keyword>
<dbReference type="Pfam" id="PF13356">
    <property type="entry name" value="Arm-DNA-bind_3"/>
    <property type="match status" value="1"/>
</dbReference>